<dbReference type="GO" id="GO:0006071">
    <property type="term" value="P:glycerol metabolic process"/>
    <property type="evidence" value="ECO:0007669"/>
    <property type="project" value="UniProtKB-KW"/>
</dbReference>
<dbReference type="Proteomes" id="UP000031408">
    <property type="component" value="Unassembled WGS sequence"/>
</dbReference>
<dbReference type="InterPro" id="IPR006076">
    <property type="entry name" value="FAD-dep_OxRdtase"/>
</dbReference>
<dbReference type="GO" id="GO:0004368">
    <property type="term" value="F:glycerol-3-phosphate dehydrogenase (quinone) activity"/>
    <property type="evidence" value="ECO:0007669"/>
    <property type="project" value="InterPro"/>
</dbReference>
<keyword evidence="6" id="KW-0560">Oxidoreductase</keyword>
<evidence type="ECO:0000256" key="1">
    <source>
        <dbReference type="ARBA" id="ARBA00001974"/>
    </source>
</evidence>
<evidence type="ECO:0000256" key="3">
    <source>
        <dbReference type="ARBA" id="ARBA00022630"/>
    </source>
</evidence>
<dbReference type="PANTHER" id="PTHR11985">
    <property type="entry name" value="GLYCEROL-3-PHOSPHATE DEHYDROGENASE"/>
    <property type="match status" value="1"/>
</dbReference>
<sequence length="526" mass="57952">MKGIDGTYDRAAYLSKLAEPGSEWDILVIGGGATGLGVALEAVSRGYKTLLVEQADFAKGTSSRSTKLVHGGVRYLAQGDIRLVREASIERGLLHRNAPHLVKDQLFIVPVYSLLDRLKYTIGLKLYDRIAGKLRLGPSVFISKEETLRRLPGIRAAGLKGGVVYHDGQFDDSRLAVNIAQTIWENGGDAINYMKVVGLFKSQDGKLTGASVLDIESGKQYRICAKVVVNATGVFVDDILQLDNPGGGRTICVSQGVHIVLDKSFYSADAALMIPRTSDGRVLFAVPWHDKVVVGTTDTPVDTAELEPRALEKEINFILDTASAYLEKAPQRSDVLSVFAGQRPLAAPKNGEQTTKEISRSHKIIVSPSRLFTMLGGKWTTYRRMGEDMVNRIEQELKWMHRSSTTANLSLHGAISPLSHSDPFYFYGSDAALIKERINGTAGQWLSEKLKIHPQQVKWAVEKEMARTVEDVLARRTRALLLDAAESRRIAPTVASIMAQCLQKDDDWVQEQVTAFTKLANDYTLK</sequence>
<dbReference type="SUPFAM" id="SSF51905">
    <property type="entry name" value="FAD/NAD(P)-binding domain"/>
    <property type="match status" value="1"/>
</dbReference>
<evidence type="ECO:0000259" key="8">
    <source>
        <dbReference type="Pfam" id="PF16901"/>
    </source>
</evidence>
<dbReference type="EMBL" id="JSVC01000015">
    <property type="protein sequence ID" value="KIC94193.1"/>
    <property type="molecule type" value="Genomic_DNA"/>
</dbReference>
<dbReference type="PANTHER" id="PTHR11985:SF35">
    <property type="entry name" value="ANAEROBIC GLYCEROL-3-PHOSPHATE DEHYDROGENASE SUBUNIT A"/>
    <property type="match status" value="1"/>
</dbReference>
<keyword evidence="5" id="KW-0274">FAD</keyword>
<dbReference type="AlphaFoldDB" id="A0A0C1LFS0"/>
<keyword evidence="10" id="KW-1185">Reference proteome</keyword>
<organism evidence="9 10">
    <name type="scientific">Flavihumibacter solisilvae</name>
    <dbReference type="NCBI Taxonomy" id="1349421"/>
    <lineage>
        <taxon>Bacteria</taxon>
        <taxon>Pseudomonadati</taxon>
        <taxon>Bacteroidota</taxon>
        <taxon>Chitinophagia</taxon>
        <taxon>Chitinophagales</taxon>
        <taxon>Chitinophagaceae</taxon>
        <taxon>Flavihumibacter</taxon>
    </lineage>
</organism>
<evidence type="ECO:0000313" key="10">
    <source>
        <dbReference type="Proteomes" id="UP000031408"/>
    </source>
</evidence>
<dbReference type="Pfam" id="PF01266">
    <property type="entry name" value="DAO"/>
    <property type="match status" value="1"/>
</dbReference>
<evidence type="ECO:0000256" key="5">
    <source>
        <dbReference type="ARBA" id="ARBA00022827"/>
    </source>
</evidence>
<dbReference type="OrthoDB" id="9766796at2"/>
<dbReference type="Gene3D" id="3.50.50.60">
    <property type="entry name" value="FAD/NAD(P)-binding domain"/>
    <property type="match status" value="1"/>
</dbReference>
<dbReference type="InterPro" id="IPR000447">
    <property type="entry name" value="G3P_DH_FAD-dep"/>
</dbReference>
<gene>
    <name evidence="9" type="ORF">OI18_13215</name>
</gene>
<keyword evidence="3" id="KW-0285">Flavoprotein</keyword>
<keyword evidence="4" id="KW-0319">Glycerol metabolism</keyword>
<evidence type="ECO:0000259" key="7">
    <source>
        <dbReference type="Pfam" id="PF01266"/>
    </source>
</evidence>
<evidence type="ECO:0000313" key="9">
    <source>
        <dbReference type="EMBL" id="KIC94193.1"/>
    </source>
</evidence>
<dbReference type="Pfam" id="PF16901">
    <property type="entry name" value="DAO_C"/>
    <property type="match status" value="1"/>
</dbReference>
<feature type="domain" description="FAD dependent oxidoreductase" evidence="7">
    <location>
        <begin position="25"/>
        <end position="348"/>
    </location>
</feature>
<dbReference type="GO" id="GO:0046168">
    <property type="term" value="P:glycerol-3-phosphate catabolic process"/>
    <property type="evidence" value="ECO:0007669"/>
    <property type="project" value="TreeGrafter"/>
</dbReference>
<protein>
    <submittedName>
        <fullName evidence="9">FAD-dependent oxidoreductase</fullName>
    </submittedName>
</protein>
<dbReference type="InterPro" id="IPR036188">
    <property type="entry name" value="FAD/NAD-bd_sf"/>
</dbReference>
<dbReference type="STRING" id="1349421.OI18_13215"/>
<evidence type="ECO:0000256" key="4">
    <source>
        <dbReference type="ARBA" id="ARBA00022798"/>
    </source>
</evidence>
<dbReference type="PRINTS" id="PR01001">
    <property type="entry name" value="FADG3PDH"/>
</dbReference>
<dbReference type="SUPFAM" id="SSF54373">
    <property type="entry name" value="FAD-linked reductases, C-terminal domain"/>
    <property type="match status" value="1"/>
</dbReference>
<accession>A0A0C1LFS0</accession>
<dbReference type="InterPro" id="IPR038299">
    <property type="entry name" value="DAO_C_sf"/>
</dbReference>
<proteinExistence type="inferred from homology"/>
<evidence type="ECO:0000256" key="6">
    <source>
        <dbReference type="ARBA" id="ARBA00023002"/>
    </source>
</evidence>
<evidence type="ECO:0000256" key="2">
    <source>
        <dbReference type="ARBA" id="ARBA00007330"/>
    </source>
</evidence>
<name>A0A0C1LFS0_9BACT</name>
<comment type="caution">
    <text evidence="9">The sequence shown here is derived from an EMBL/GenBank/DDBJ whole genome shotgun (WGS) entry which is preliminary data.</text>
</comment>
<dbReference type="InterPro" id="IPR031656">
    <property type="entry name" value="DAO_C"/>
</dbReference>
<dbReference type="Gene3D" id="3.30.9.10">
    <property type="entry name" value="D-Amino Acid Oxidase, subunit A, domain 2"/>
    <property type="match status" value="1"/>
</dbReference>
<comment type="similarity">
    <text evidence="2">Belongs to the FAD-dependent glycerol-3-phosphate dehydrogenase family.</text>
</comment>
<comment type="cofactor">
    <cofactor evidence="1">
        <name>FAD</name>
        <dbReference type="ChEBI" id="CHEBI:57692"/>
    </cofactor>
</comment>
<feature type="domain" description="Alpha-glycerophosphate oxidase C-terminal" evidence="8">
    <location>
        <begin position="421"/>
        <end position="506"/>
    </location>
</feature>
<reference evidence="9 10" key="1">
    <citation type="submission" date="2014-11" db="EMBL/GenBank/DDBJ databases">
        <title>Genome sequence of Flavihumibacter solisilvae 3-3.</title>
        <authorList>
            <person name="Zhou G."/>
            <person name="Li M."/>
            <person name="Wang G."/>
        </authorList>
    </citation>
    <scope>NUCLEOTIDE SEQUENCE [LARGE SCALE GENOMIC DNA]</scope>
    <source>
        <strain evidence="9 10">3-3</strain>
    </source>
</reference>
<dbReference type="Gene3D" id="1.10.8.870">
    <property type="entry name" value="Alpha-glycerophosphate oxidase, cap domain"/>
    <property type="match status" value="1"/>
</dbReference>